<feature type="transmembrane region" description="Helical" evidence="1">
    <location>
        <begin position="282"/>
        <end position="303"/>
    </location>
</feature>
<dbReference type="InterPro" id="IPR058278">
    <property type="entry name" value="DUF7972"/>
</dbReference>
<feature type="transmembrane region" description="Helical" evidence="1">
    <location>
        <begin position="27"/>
        <end position="49"/>
    </location>
</feature>
<keyword evidence="1" id="KW-0812">Transmembrane</keyword>
<evidence type="ECO:0000256" key="1">
    <source>
        <dbReference type="SAM" id="Phobius"/>
    </source>
</evidence>
<keyword evidence="1" id="KW-1133">Transmembrane helix</keyword>
<gene>
    <name evidence="2" type="ORF">ATJ93_4324</name>
</gene>
<keyword evidence="3" id="KW-1185">Reference proteome</keyword>
<reference evidence="2 3" key="1">
    <citation type="submission" date="2018-09" db="EMBL/GenBank/DDBJ databases">
        <title>Genomic Encyclopedia of Archaeal and Bacterial Type Strains, Phase II (KMG-II): from individual species to whole genera.</title>
        <authorList>
            <person name="Goeker M."/>
        </authorList>
    </citation>
    <scope>NUCLEOTIDE SEQUENCE [LARGE SCALE GENOMIC DNA]</scope>
    <source>
        <strain evidence="2 3">DSM 13151</strain>
    </source>
</reference>
<name>A0A3R7D7E3_9EURY</name>
<accession>A0A3R7D7E3</accession>
<dbReference type="OrthoDB" id="170540at2157"/>
<organism evidence="2 3">
    <name type="scientific">Halopiger aswanensis</name>
    <dbReference type="NCBI Taxonomy" id="148449"/>
    <lineage>
        <taxon>Archaea</taxon>
        <taxon>Methanobacteriati</taxon>
        <taxon>Methanobacteriota</taxon>
        <taxon>Stenosarchaea group</taxon>
        <taxon>Halobacteria</taxon>
        <taxon>Halobacteriales</taxon>
        <taxon>Natrialbaceae</taxon>
        <taxon>Halopiger</taxon>
    </lineage>
</organism>
<proteinExistence type="predicted"/>
<keyword evidence="1" id="KW-0472">Membrane</keyword>
<dbReference type="Proteomes" id="UP000283805">
    <property type="component" value="Unassembled WGS sequence"/>
</dbReference>
<dbReference type="AlphaFoldDB" id="A0A3R7D7E3"/>
<evidence type="ECO:0000313" key="3">
    <source>
        <dbReference type="Proteomes" id="UP000283805"/>
    </source>
</evidence>
<protein>
    <submittedName>
        <fullName evidence="2">Uncharacterized protein</fullName>
    </submittedName>
</protein>
<dbReference type="Pfam" id="PF25927">
    <property type="entry name" value="DUF7972"/>
    <property type="match status" value="1"/>
</dbReference>
<feature type="transmembrane region" description="Helical" evidence="1">
    <location>
        <begin position="249"/>
        <end position="267"/>
    </location>
</feature>
<evidence type="ECO:0000313" key="2">
    <source>
        <dbReference type="EMBL" id="RKD88660.1"/>
    </source>
</evidence>
<sequence>MDLGSGRDTNSYYDYLARWILLEGNRLLLTGGVVLGFFLLTLFLVSYGIISVGPQSPIQSILGSGVVAGLFSLISVTLAINQLISSRVFGSLDQLQGKLEGGSDLRDTVSEIADHPSPPIRIANFISFVGETMQEQAECLPNDHDFRDDAIQEQIQSYSSDLTAYAETVQQISGEMPAEKVIATLAGPDFAHHLNQTDELRSKQHENLTKEEREILDTIADLLGLITIFRQYYKTIALHQELAQLSRQFIFVGLPAVIAALLAPLLYKTNSPVALTSYPHELVIVITLAIVITPLVMLMAYMLRIATIFRYTVSVAPFVPPIEWPWSE</sequence>
<dbReference type="EMBL" id="RAPO01000005">
    <property type="protein sequence ID" value="RKD88660.1"/>
    <property type="molecule type" value="Genomic_DNA"/>
</dbReference>
<dbReference type="RefSeq" id="WP_147376672.1">
    <property type="nucleotide sequence ID" value="NZ_RAPO01000005.1"/>
</dbReference>
<comment type="caution">
    <text evidence="2">The sequence shown here is derived from an EMBL/GenBank/DDBJ whole genome shotgun (WGS) entry which is preliminary data.</text>
</comment>
<feature type="transmembrane region" description="Helical" evidence="1">
    <location>
        <begin position="61"/>
        <end position="80"/>
    </location>
</feature>